<organism evidence="7 8">
    <name type="scientific">Alteromonas australica</name>
    <dbReference type="NCBI Taxonomy" id="589873"/>
    <lineage>
        <taxon>Bacteria</taxon>
        <taxon>Pseudomonadati</taxon>
        <taxon>Pseudomonadota</taxon>
        <taxon>Gammaproteobacteria</taxon>
        <taxon>Alteromonadales</taxon>
        <taxon>Alteromonadaceae</taxon>
        <taxon>Alteromonas/Salinimonas group</taxon>
        <taxon>Alteromonas</taxon>
    </lineage>
</organism>
<sequence>MRKRTTTAILLTPVFLLVLIYGLLISPLAGPMIKLIANQFVAGLSVEKMEGGLADSLSFQQVDYRNEQWHVHLEKADLDATWRCLFEPRVCINNISINGLTVTQLGSAPAQPQKSNAPFSLPLPIDITQGNMENFTLTLPDQTISIGTLALSQVQGGREISIDEIALDTVVVTLLTQEEETAAPKTSTLPTRYSLSYSAPQLPTLSSPIPVSINGFEMTQATLIQKGDTDEIQTLQVVSFDALSFEQSQLVLRSLYLSHPRGKVSGNIHTTLSANFPLEIDLQGEGYLGDNTQEQMFELSASGALDDLTVEASTEGEFNGVLSLSTNLLSDQLPVSFSANWQTQPIPTLKEGTLHDGEVVLEGTMGNYLLKGNGGATLPDVGNVPVALDVVLKKKNIFVNQAEVSALGGSLRNTGTLHLGDAIFWEGETQLTEISATDFSPYAPESLSGQFESIMQWSPAGLEMSIRNLNVEGRLQQKPLSVAGAFVYSGSNDLAVANLTMKQGSNEVAVTGQVLNNRYLNADIHVNVAAISSLYPDVSGTIKGNVVARGPWNNPNATGSLAFNDINVASQLSAPLSQQGPLNGELEISGRYTDHTLNVNLILPDHEADIRLKGQWQNHVWRGQLESSALKLANTEWQLTSPFALSVGTSPLKADVSSHCWASRGNGELCIDAVHYQDNTAKWHVFAKALPVGLWANELAPDIVSAPSKATLSFNSKGQYAPQDPIDATFDVSLSSADWQLGVSRPLTIRVNNVTTTGTFKQGQLQSQSLITSADLGEAELNFNANVLGEEKDIDGQLTLKNIDVAPLKPLSPAIRTLTGVLNGEVEIGGNLASPTLNGEMQINNGAIDIQDTPVSLENWQQRIVLNNQQADFNGSFILGGGEGALNGNLSWQDTPSVNFNLKGSKFEVRQPNMRLRVSPDITVNANAERVDITGSVNIPWARIEVESLPKSAVSPSKDVHLRGEPPKEEPLDIVHASVMVNIDKAKTKEVKFEAFGLSASLYGGVKVNTQPALVGFGDLQILDGLYSAYGQQLVIQTGEIQFNGPLDQPLLLVEAIRDPDKTDDDVIAGIRIDGAADAPSINLFSEPAMDQQNVLSYLLTGQGADASSGSQDPNYGAILLGLGLSNTKTLTGQVGEALGIDDFSLSTNESKLSVTGQINQRLSVEYNVDVGLSNNDTSSTLRRRQDPPDLALRYQLLPRLFLEAVQTTIEDQSEFALDLYYEFFLGESQVLPDSDNEAEQDDSKNE</sequence>
<evidence type="ECO:0000256" key="2">
    <source>
        <dbReference type="ARBA" id="ARBA00022692"/>
    </source>
</evidence>
<evidence type="ECO:0000256" key="3">
    <source>
        <dbReference type="ARBA" id="ARBA00022989"/>
    </source>
</evidence>
<dbReference type="AlphaFoldDB" id="A0A358DVE0"/>
<keyword evidence="3 5" id="KW-1133">Transmembrane helix</keyword>
<dbReference type="RefSeq" id="WP_272965143.1">
    <property type="nucleotide sequence ID" value="NZ_CALBIY010000086.1"/>
</dbReference>
<dbReference type="PANTHER" id="PTHR36985">
    <property type="entry name" value="TRANSLOCATION AND ASSEMBLY MODULE SUBUNIT TAMB"/>
    <property type="match status" value="1"/>
</dbReference>
<proteinExistence type="predicted"/>
<evidence type="ECO:0000259" key="6">
    <source>
        <dbReference type="Pfam" id="PF04357"/>
    </source>
</evidence>
<evidence type="ECO:0000256" key="5">
    <source>
        <dbReference type="SAM" id="Phobius"/>
    </source>
</evidence>
<dbReference type="EMBL" id="DONK01000003">
    <property type="protein sequence ID" value="HBU49645.1"/>
    <property type="molecule type" value="Genomic_DNA"/>
</dbReference>
<evidence type="ECO:0000313" key="8">
    <source>
        <dbReference type="Proteomes" id="UP000264779"/>
    </source>
</evidence>
<feature type="transmembrane region" description="Helical" evidence="5">
    <location>
        <begin position="7"/>
        <end position="29"/>
    </location>
</feature>
<dbReference type="GO" id="GO:0097347">
    <property type="term" value="C:TAM protein secretion complex"/>
    <property type="evidence" value="ECO:0007669"/>
    <property type="project" value="TreeGrafter"/>
</dbReference>
<name>A0A358DVE0_9ALTE</name>
<keyword evidence="2 5" id="KW-0812">Transmembrane</keyword>
<protein>
    <submittedName>
        <fullName evidence="7">DUF490 domain-containing protein</fullName>
    </submittedName>
</protein>
<gene>
    <name evidence="7" type="ORF">DEB45_00160</name>
</gene>
<evidence type="ECO:0000256" key="1">
    <source>
        <dbReference type="ARBA" id="ARBA00004167"/>
    </source>
</evidence>
<reference evidence="7 8" key="1">
    <citation type="journal article" date="2018" name="Nat. Biotechnol.">
        <title>A standardized bacterial taxonomy based on genome phylogeny substantially revises the tree of life.</title>
        <authorList>
            <person name="Parks D.H."/>
            <person name="Chuvochina M."/>
            <person name="Waite D.W."/>
            <person name="Rinke C."/>
            <person name="Skarshewski A."/>
            <person name="Chaumeil P.A."/>
            <person name="Hugenholtz P."/>
        </authorList>
    </citation>
    <scope>NUCLEOTIDE SEQUENCE [LARGE SCALE GENOMIC DNA]</scope>
    <source>
        <strain evidence="7">UBA11621</strain>
    </source>
</reference>
<dbReference type="Pfam" id="PF04357">
    <property type="entry name" value="TamB"/>
    <property type="match status" value="1"/>
</dbReference>
<evidence type="ECO:0000256" key="4">
    <source>
        <dbReference type="ARBA" id="ARBA00023136"/>
    </source>
</evidence>
<comment type="subcellular location">
    <subcellularLocation>
        <location evidence="1">Membrane</location>
        <topology evidence="1">Single-pass membrane protein</topology>
    </subcellularLocation>
</comment>
<dbReference type="GO" id="GO:0005886">
    <property type="term" value="C:plasma membrane"/>
    <property type="evidence" value="ECO:0007669"/>
    <property type="project" value="InterPro"/>
</dbReference>
<dbReference type="GO" id="GO:0009306">
    <property type="term" value="P:protein secretion"/>
    <property type="evidence" value="ECO:0007669"/>
    <property type="project" value="InterPro"/>
</dbReference>
<accession>A0A358DVE0</accession>
<dbReference type="Proteomes" id="UP000264779">
    <property type="component" value="Unassembled WGS sequence"/>
</dbReference>
<evidence type="ECO:0000313" key="7">
    <source>
        <dbReference type="EMBL" id="HBU49645.1"/>
    </source>
</evidence>
<keyword evidence="4 5" id="KW-0472">Membrane</keyword>
<feature type="domain" description="Translocation and assembly module TamB C-terminal" evidence="6">
    <location>
        <begin position="879"/>
        <end position="1223"/>
    </location>
</feature>
<comment type="caution">
    <text evidence="7">The sequence shown here is derived from an EMBL/GenBank/DDBJ whole genome shotgun (WGS) entry which is preliminary data.</text>
</comment>
<dbReference type="InterPro" id="IPR007452">
    <property type="entry name" value="TamB_C"/>
</dbReference>
<dbReference type="PANTHER" id="PTHR36985:SF1">
    <property type="entry name" value="TRANSLOCATION AND ASSEMBLY MODULE SUBUNIT TAMB"/>
    <property type="match status" value="1"/>
</dbReference>